<evidence type="ECO:0000313" key="2">
    <source>
        <dbReference type="EMBL" id="MBC8362711.1"/>
    </source>
</evidence>
<proteinExistence type="predicted"/>
<evidence type="ECO:0000259" key="1">
    <source>
        <dbReference type="Pfam" id="PF14667"/>
    </source>
</evidence>
<dbReference type="AlphaFoldDB" id="A0A8J6NT10"/>
<accession>A0A8J6NT10</accession>
<gene>
    <name evidence="2" type="ORF">H8E23_15105</name>
</gene>
<dbReference type="InterPro" id="IPR014710">
    <property type="entry name" value="RmlC-like_jellyroll"/>
</dbReference>
<comment type="caution">
    <text evidence="2">The sequence shown here is derived from an EMBL/GenBank/DDBJ whole genome shotgun (WGS) entry which is preliminary data.</text>
</comment>
<dbReference type="InterPro" id="IPR029303">
    <property type="entry name" value="CapF_C"/>
</dbReference>
<dbReference type="Proteomes" id="UP000603434">
    <property type="component" value="Unassembled WGS sequence"/>
</dbReference>
<dbReference type="EMBL" id="JACNJH010000212">
    <property type="protein sequence ID" value="MBC8362711.1"/>
    <property type="molecule type" value="Genomic_DNA"/>
</dbReference>
<dbReference type="SUPFAM" id="SSF51182">
    <property type="entry name" value="RmlC-like cupins"/>
    <property type="match status" value="1"/>
</dbReference>
<dbReference type="Pfam" id="PF14667">
    <property type="entry name" value="Polysacc_synt_C"/>
    <property type="match status" value="1"/>
</dbReference>
<dbReference type="InterPro" id="IPR011051">
    <property type="entry name" value="RmlC_Cupin_sf"/>
</dbReference>
<protein>
    <recommendedName>
        <fullName evidence="1">Capsular polysaccharide assembling protein CapF C-terminal domain-containing protein</fullName>
    </recommendedName>
</protein>
<sequence>MDTVKHIGLKKNIWKDERGWGISPLEALGIKAGLPGNLHIVSLKPGTVRGDHYHATATEWMLVFGGKAKIVWKVKKASSVHQIFVDDSEPALFEIPPDIEHAVINDSTSDIYLAVFYDSHQPDTVRCPSLFNLHNEKT</sequence>
<evidence type="ECO:0000313" key="3">
    <source>
        <dbReference type="Proteomes" id="UP000603434"/>
    </source>
</evidence>
<name>A0A8J6NT10_9BACT</name>
<dbReference type="Gene3D" id="2.60.120.10">
    <property type="entry name" value="Jelly Rolls"/>
    <property type="match status" value="1"/>
</dbReference>
<reference evidence="2 3" key="1">
    <citation type="submission" date="2020-08" db="EMBL/GenBank/DDBJ databases">
        <title>Bridging the membrane lipid divide: bacteria of the FCB group superphylum have the potential to synthesize archaeal ether lipids.</title>
        <authorList>
            <person name="Villanueva L."/>
            <person name="Von Meijenfeldt F.A.B."/>
            <person name="Westbye A.B."/>
            <person name="Yadav S."/>
            <person name="Hopmans E.C."/>
            <person name="Dutilh B.E."/>
            <person name="Sinninghe Damste J.S."/>
        </authorList>
    </citation>
    <scope>NUCLEOTIDE SEQUENCE [LARGE SCALE GENOMIC DNA]</scope>
    <source>
        <strain evidence="2">NIOZ-UU30</strain>
    </source>
</reference>
<organism evidence="2 3">
    <name type="scientific">Candidatus Desulfatibia profunda</name>
    <dbReference type="NCBI Taxonomy" id="2841695"/>
    <lineage>
        <taxon>Bacteria</taxon>
        <taxon>Pseudomonadati</taxon>
        <taxon>Thermodesulfobacteriota</taxon>
        <taxon>Desulfobacteria</taxon>
        <taxon>Desulfobacterales</taxon>
        <taxon>Desulfobacterales incertae sedis</taxon>
        <taxon>Candidatus Desulfatibia</taxon>
    </lineage>
</organism>
<feature type="domain" description="Capsular polysaccharide assembling protein CapF C-terminal" evidence="1">
    <location>
        <begin position="30"/>
        <end position="124"/>
    </location>
</feature>